<keyword evidence="1" id="KW-0808">Transferase</keyword>
<dbReference type="RefSeq" id="WP_102238197.1">
    <property type="nucleotide sequence ID" value="NZ_BAAAIM010000005.1"/>
</dbReference>
<comment type="caution">
    <text evidence="2">The sequence shown here is derived from an EMBL/GenBank/DDBJ whole genome shotgun (WGS) entry which is preliminary data.</text>
</comment>
<dbReference type="InterPro" id="IPR037143">
    <property type="entry name" value="4-PPantetheinyl_Trfase_dom_sf"/>
</dbReference>
<proteinExistence type="predicted"/>
<dbReference type="Proteomes" id="UP000809290">
    <property type="component" value="Unassembled WGS sequence"/>
</dbReference>
<dbReference type="Proteomes" id="UP000235598">
    <property type="component" value="Unassembled WGS sequence"/>
</dbReference>
<accession>A0A2N6VR12</accession>
<dbReference type="EMBL" id="JAFBCP010000001">
    <property type="protein sequence ID" value="MBM7817293.1"/>
    <property type="molecule type" value="Genomic_DNA"/>
</dbReference>
<evidence type="ECO:0000313" key="4">
    <source>
        <dbReference type="Proteomes" id="UP000809290"/>
    </source>
</evidence>
<reference evidence="2 3" key="1">
    <citation type="submission" date="2017-09" db="EMBL/GenBank/DDBJ databases">
        <title>Bacterial strain isolated from the female urinary microbiota.</title>
        <authorList>
            <person name="Thomas-White K."/>
            <person name="Kumar N."/>
            <person name="Forster S."/>
            <person name="Putonti C."/>
            <person name="Lawley T."/>
            <person name="Wolfe A.J."/>
        </authorList>
    </citation>
    <scope>NUCLEOTIDE SEQUENCE [LARGE SCALE GENOMIC DNA]</scope>
    <source>
        <strain evidence="2 3">UMB1301</strain>
    </source>
</reference>
<dbReference type="AlphaFoldDB" id="A0A2N6VR12"/>
<dbReference type="GO" id="GO:0008897">
    <property type="term" value="F:holo-[acyl-carrier-protein] synthase activity"/>
    <property type="evidence" value="ECO:0007669"/>
    <property type="project" value="InterPro"/>
</dbReference>
<dbReference type="SUPFAM" id="SSF56214">
    <property type="entry name" value="4'-phosphopantetheinyl transferase"/>
    <property type="match status" value="1"/>
</dbReference>
<dbReference type="EC" id="2.7.8.-" evidence="1"/>
<sequence length="226" mass="24879">MTRNAPSTLAAVCSSATLGTLDAELWLEPHALKRWRRFRHRRDRDGFLVARVLTAILWGRLRGRDPDTCCFQQTCSECGGPHGRPRIVGETELWPSWSHSGDLVAAIVGTAPVAIDIETNTHAIPVDITGPGTAAERQERWSLAECWTKAGYTDLGSALDHIRRGTTPSHPALPPAQYLHRHYHAFQGLQESGPHQPSQAPGFASGWVVMLSRDPASHIEDIFSNP</sequence>
<dbReference type="EMBL" id="PNHK01000001">
    <property type="protein sequence ID" value="PMD06556.1"/>
    <property type="molecule type" value="Genomic_DNA"/>
</dbReference>
<gene>
    <name evidence="2" type="ORF">CJ199_04130</name>
    <name evidence="1" type="ORF">JOE56_001987</name>
</gene>
<evidence type="ECO:0000313" key="3">
    <source>
        <dbReference type="Proteomes" id="UP000235598"/>
    </source>
</evidence>
<evidence type="ECO:0000313" key="2">
    <source>
        <dbReference type="EMBL" id="PMD06556.1"/>
    </source>
</evidence>
<dbReference type="GO" id="GO:0000287">
    <property type="term" value="F:magnesium ion binding"/>
    <property type="evidence" value="ECO:0007669"/>
    <property type="project" value="InterPro"/>
</dbReference>
<reference evidence="1 4" key="2">
    <citation type="submission" date="2021-01" db="EMBL/GenBank/DDBJ databases">
        <title>Sequencing the genomes of 1000 actinobacteria strains.</title>
        <authorList>
            <person name="Klenk H.-P."/>
        </authorList>
    </citation>
    <scope>NUCLEOTIDE SEQUENCE [LARGE SCALE GENOMIC DNA]</scope>
    <source>
        <strain evidence="1 4">DSM 13657</strain>
    </source>
</reference>
<dbReference type="Gene3D" id="3.90.470.20">
    <property type="entry name" value="4'-phosphopantetheinyl transferase domain"/>
    <property type="match status" value="1"/>
</dbReference>
<organism evidence="2 3">
    <name type="scientific">Brevibacterium paucivorans</name>
    <dbReference type="NCBI Taxonomy" id="170994"/>
    <lineage>
        <taxon>Bacteria</taxon>
        <taxon>Bacillati</taxon>
        <taxon>Actinomycetota</taxon>
        <taxon>Actinomycetes</taxon>
        <taxon>Micrococcales</taxon>
        <taxon>Brevibacteriaceae</taxon>
        <taxon>Brevibacterium</taxon>
    </lineage>
</organism>
<keyword evidence="4" id="KW-1185">Reference proteome</keyword>
<evidence type="ECO:0000313" key="1">
    <source>
        <dbReference type="EMBL" id="MBM7817293.1"/>
    </source>
</evidence>
<name>A0A2N6VR12_9MICO</name>
<dbReference type="OrthoDB" id="190168at2"/>
<protein>
    <submittedName>
        <fullName evidence="1">4'-phosphopantetheinyl transferase</fullName>
        <ecNumber evidence="1">2.7.8.-</ecNumber>
    </submittedName>
</protein>